<keyword evidence="3" id="KW-1185">Reference proteome</keyword>
<dbReference type="Gene3D" id="1.25.40.90">
    <property type="match status" value="1"/>
</dbReference>
<evidence type="ECO:0000259" key="1">
    <source>
        <dbReference type="Pfam" id="PF04818"/>
    </source>
</evidence>
<accession>D8M3M6</accession>
<dbReference type="OrthoDB" id="10069473at2759"/>
<gene>
    <name evidence="2" type="ORF">GSBLH_T00002617001</name>
</gene>
<dbReference type="AlphaFoldDB" id="D8M3M6"/>
<dbReference type="Proteomes" id="UP000008312">
    <property type="component" value="Unassembled WGS sequence"/>
</dbReference>
<protein>
    <recommendedName>
        <fullName evidence="1">CID domain-containing protein</fullName>
    </recommendedName>
</protein>
<organism evidence="2">
    <name type="scientific">Blastocystis hominis</name>
    <dbReference type="NCBI Taxonomy" id="12968"/>
    <lineage>
        <taxon>Eukaryota</taxon>
        <taxon>Sar</taxon>
        <taxon>Stramenopiles</taxon>
        <taxon>Bigyra</taxon>
        <taxon>Opalozoa</taxon>
        <taxon>Opalinata</taxon>
        <taxon>Blastocystidae</taxon>
        <taxon>Blastocystis</taxon>
    </lineage>
</organism>
<feature type="domain" description="CID" evidence="1">
    <location>
        <begin position="9"/>
        <end position="64"/>
    </location>
</feature>
<reference evidence="2" key="1">
    <citation type="submission" date="2010-02" db="EMBL/GenBank/DDBJ databases">
        <title>Sequencing and annotation of the Blastocystis hominis genome.</title>
        <authorList>
            <person name="Wincker P."/>
        </authorList>
    </citation>
    <scope>NUCLEOTIDE SEQUENCE</scope>
    <source>
        <strain evidence="2">Singapore isolate B</strain>
    </source>
</reference>
<dbReference type="RefSeq" id="XP_012896547.1">
    <property type="nucleotide sequence ID" value="XM_013041093.1"/>
</dbReference>
<dbReference type="Pfam" id="PF04818">
    <property type="entry name" value="CID"/>
    <property type="match status" value="1"/>
</dbReference>
<proteinExistence type="predicted"/>
<dbReference type="EMBL" id="FN668650">
    <property type="protein sequence ID" value="CBK22499.2"/>
    <property type="molecule type" value="Genomic_DNA"/>
</dbReference>
<dbReference type="InterPro" id="IPR006569">
    <property type="entry name" value="CID_dom"/>
</dbReference>
<sequence>MNAFDSNVLYNKLWSLDQTEARIRDASRYIGSFPYNAKESYQVWEENFRYCKEERKLLFLFDANKMNEIVDMS</sequence>
<dbReference type="InterPro" id="IPR008942">
    <property type="entry name" value="ENTH_VHS"/>
</dbReference>
<evidence type="ECO:0000313" key="2">
    <source>
        <dbReference type="EMBL" id="CBK22499.2"/>
    </source>
</evidence>
<name>D8M3M6_BLAHO</name>
<dbReference type="InParanoid" id="D8M3M6"/>
<evidence type="ECO:0000313" key="3">
    <source>
        <dbReference type="Proteomes" id="UP000008312"/>
    </source>
</evidence>
<dbReference type="GeneID" id="24919770"/>